<dbReference type="PANTHER" id="PTHR20855">
    <property type="entry name" value="ADIPOR/PROGESTIN RECEPTOR-RELATED"/>
    <property type="match status" value="1"/>
</dbReference>
<protein>
    <submittedName>
        <fullName evidence="7">Heptahelical transmembrane protein 1-like</fullName>
    </submittedName>
</protein>
<dbReference type="GO" id="GO:0009725">
    <property type="term" value="P:response to hormone"/>
    <property type="evidence" value="ECO:0007669"/>
    <property type="project" value="TreeGrafter"/>
</dbReference>
<evidence type="ECO:0000313" key="7">
    <source>
        <dbReference type="EMBL" id="KAA3476870.1"/>
    </source>
</evidence>
<feature type="transmembrane region" description="Helical" evidence="6">
    <location>
        <begin position="332"/>
        <end position="350"/>
    </location>
</feature>
<evidence type="ECO:0000256" key="2">
    <source>
        <dbReference type="ARBA" id="ARBA00022692"/>
    </source>
</evidence>
<feature type="transmembrane region" description="Helical" evidence="6">
    <location>
        <begin position="83"/>
        <end position="104"/>
    </location>
</feature>
<reference evidence="8" key="1">
    <citation type="journal article" date="2019" name="Plant Biotechnol. J.">
        <title>Genome sequencing of the Australian wild diploid species Gossypium australe highlights disease resistance and delayed gland morphogenesis.</title>
        <authorList>
            <person name="Cai Y."/>
            <person name="Cai X."/>
            <person name="Wang Q."/>
            <person name="Wang P."/>
            <person name="Zhang Y."/>
            <person name="Cai C."/>
            <person name="Xu Y."/>
            <person name="Wang K."/>
            <person name="Zhou Z."/>
            <person name="Wang C."/>
            <person name="Geng S."/>
            <person name="Li B."/>
            <person name="Dong Q."/>
            <person name="Hou Y."/>
            <person name="Wang H."/>
            <person name="Ai P."/>
            <person name="Liu Z."/>
            <person name="Yi F."/>
            <person name="Sun M."/>
            <person name="An G."/>
            <person name="Cheng J."/>
            <person name="Zhang Y."/>
            <person name="Shi Q."/>
            <person name="Xie Y."/>
            <person name="Shi X."/>
            <person name="Chang Y."/>
            <person name="Huang F."/>
            <person name="Chen Y."/>
            <person name="Hong S."/>
            <person name="Mi L."/>
            <person name="Sun Q."/>
            <person name="Zhang L."/>
            <person name="Zhou B."/>
            <person name="Peng R."/>
            <person name="Zhang X."/>
            <person name="Liu F."/>
        </authorList>
    </citation>
    <scope>NUCLEOTIDE SEQUENCE [LARGE SCALE GENOMIC DNA]</scope>
    <source>
        <strain evidence="8">cv. PA1801</strain>
    </source>
</reference>
<feature type="transmembrane region" description="Helical" evidence="6">
    <location>
        <begin position="299"/>
        <end position="320"/>
    </location>
</feature>
<keyword evidence="2 6" id="KW-0812">Transmembrane</keyword>
<feature type="transmembrane region" description="Helical" evidence="6">
    <location>
        <begin position="371"/>
        <end position="391"/>
    </location>
</feature>
<dbReference type="GO" id="GO:0016020">
    <property type="term" value="C:membrane"/>
    <property type="evidence" value="ECO:0007669"/>
    <property type="project" value="UniProtKB-SubCell"/>
</dbReference>
<evidence type="ECO:0000256" key="4">
    <source>
        <dbReference type="ARBA" id="ARBA00023136"/>
    </source>
</evidence>
<feature type="binding site" evidence="5">
    <location>
        <position position="373"/>
    </location>
    <ligand>
        <name>Zn(2+)</name>
        <dbReference type="ChEBI" id="CHEBI:29105"/>
    </ligand>
</feature>
<dbReference type="GO" id="GO:0046872">
    <property type="term" value="F:metal ion binding"/>
    <property type="evidence" value="ECO:0007669"/>
    <property type="project" value="UniProtKB-KW"/>
</dbReference>
<accession>A0A5B6W589</accession>
<dbReference type="PANTHER" id="PTHR20855:SF115">
    <property type="entry name" value="HEPTAHELICAL TRANSMEMBRANE PROTEIN 1"/>
    <property type="match status" value="1"/>
</dbReference>
<feature type="transmembrane region" description="Helical" evidence="6">
    <location>
        <begin position="267"/>
        <end position="287"/>
    </location>
</feature>
<dbReference type="Proteomes" id="UP000325315">
    <property type="component" value="Unassembled WGS sequence"/>
</dbReference>
<feature type="transmembrane region" description="Helical" evidence="6">
    <location>
        <begin position="240"/>
        <end position="261"/>
    </location>
</feature>
<keyword evidence="8" id="KW-1185">Reference proteome</keyword>
<feature type="binding site" evidence="5">
    <location>
        <position position="224"/>
    </location>
    <ligand>
        <name>Zn(2+)</name>
        <dbReference type="ChEBI" id="CHEBI:29105"/>
    </ligand>
</feature>
<dbReference type="AlphaFoldDB" id="A0A5B6W589"/>
<evidence type="ECO:0000256" key="3">
    <source>
        <dbReference type="ARBA" id="ARBA00022989"/>
    </source>
</evidence>
<evidence type="ECO:0000256" key="1">
    <source>
        <dbReference type="ARBA" id="ARBA00004141"/>
    </source>
</evidence>
<name>A0A5B6W589_9ROSI</name>
<keyword evidence="5" id="KW-0479">Metal-binding</keyword>
<organism evidence="7 8">
    <name type="scientific">Gossypium australe</name>
    <dbReference type="NCBI Taxonomy" id="47621"/>
    <lineage>
        <taxon>Eukaryota</taxon>
        <taxon>Viridiplantae</taxon>
        <taxon>Streptophyta</taxon>
        <taxon>Embryophyta</taxon>
        <taxon>Tracheophyta</taxon>
        <taxon>Spermatophyta</taxon>
        <taxon>Magnoliopsida</taxon>
        <taxon>eudicotyledons</taxon>
        <taxon>Gunneridae</taxon>
        <taxon>Pentapetalae</taxon>
        <taxon>rosids</taxon>
        <taxon>malvids</taxon>
        <taxon>Malvales</taxon>
        <taxon>Malvaceae</taxon>
        <taxon>Malvoideae</taxon>
        <taxon>Gossypium</taxon>
    </lineage>
</organism>
<evidence type="ECO:0000256" key="5">
    <source>
        <dbReference type="PIRSR" id="PIRSR604254-1"/>
    </source>
</evidence>
<keyword evidence="5" id="KW-0862">Zinc</keyword>
<feature type="binding site" evidence="5">
    <location>
        <position position="369"/>
    </location>
    <ligand>
        <name>Zn(2+)</name>
        <dbReference type="ChEBI" id="CHEBI:29105"/>
    </ligand>
</feature>
<keyword evidence="4 6" id="KW-0472">Membrane</keyword>
<gene>
    <name evidence="7" type="ORF">EPI10_010804</name>
</gene>
<comment type="subcellular location">
    <subcellularLocation>
        <location evidence="1">Membrane</location>
        <topology evidence="1">Multi-pass membrane protein</topology>
    </subcellularLocation>
</comment>
<dbReference type="GO" id="GO:0038023">
    <property type="term" value="F:signaling receptor activity"/>
    <property type="evidence" value="ECO:0007669"/>
    <property type="project" value="TreeGrafter"/>
</dbReference>
<sequence length="399" mass="45607">MDPTLDSNLISNEAVDKKIMKKLGDDDRRQGLTKAKKRSYALVSYKELPDYMKDNEFILNYYRANWPLKEALFSVFRWHNETLNVWTHLLGFLLFLGLTMANLLELPQVADLITFLTRILNQEFMLCNCCRSFLINGHTNVSYDSEDLILVSVPHGIYCYAFFSFHFSKFNFGELQGITNLVNLRQITTPGSDVTLPVTPVTRWPFYVFLGGSLFCLLSSSVCHLFSCHSHHLNLTLLRLDYAGITTMIITSFFPPIYYIFQCDPQWHFVYLGGITALGLFTILTLLSPTLSTSKFRAFRALLFTSMGLFGVVPGIHASIVNWSNPRRNVTLAYESAMAVFYLTGTMFYVTRIPERLKPGWFDIAGHSHQIFHILVVMGALAHYGASLVFLEWRDRNGC</sequence>
<dbReference type="GO" id="GO:0009744">
    <property type="term" value="P:response to sucrose"/>
    <property type="evidence" value="ECO:0007669"/>
    <property type="project" value="UniProtKB-ARBA"/>
</dbReference>
<feature type="transmembrane region" description="Helical" evidence="6">
    <location>
        <begin position="206"/>
        <end position="228"/>
    </location>
</feature>
<proteinExistence type="predicted"/>
<dbReference type="OrthoDB" id="529367at2759"/>
<keyword evidence="3 6" id="KW-1133">Transmembrane helix</keyword>
<comment type="caution">
    <text evidence="7">The sequence shown here is derived from an EMBL/GenBank/DDBJ whole genome shotgun (WGS) entry which is preliminary data.</text>
</comment>
<dbReference type="InterPro" id="IPR004254">
    <property type="entry name" value="AdipoR/HlyIII-related"/>
</dbReference>
<evidence type="ECO:0000313" key="8">
    <source>
        <dbReference type="Proteomes" id="UP000325315"/>
    </source>
</evidence>
<dbReference type="Pfam" id="PF03006">
    <property type="entry name" value="HlyIII"/>
    <property type="match status" value="2"/>
</dbReference>
<evidence type="ECO:0000256" key="6">
    <source>
        <dbReference type="SAM" id="Phobius"/>
    </source>
</evidence>
<dbReference type="EMBL" id="SMMG02000004">
    <property type="protein sequence ID" value="KAA3476870.1"/>
    <property type="molecule type" value="Genomic_DNA"/>
</dbReference>